<evidence type="ECO:0000256" key="12">
    <source>
        <dbReference type="ARBA" id="ARBA00023054"/>
    </source>
</evidence>
<evidence type="ECO:0000259" key="23">
    <source>
        <dbReference type="PROSITE" id="PS51801"/>
    </source>
</evidence>
<dbReference type="Gene3D" id="1.20.5.390">
    <property type="entry name" value="L1 transposable element, trimerization domain"/>
    <property type="match status" value="2"/>
</dbReference>
<organism evidence="24">
    <name type="scientific">Nothobranchius kuhntae</name>
    <name type="common">Beira killifish</name>
    <dbReference type="NCBI Taxonomy" id="321403"/>
    <lineage>
        <taxon>Eukaryota</taxon>
        <taxon>Metazoa</taxon>
        <taxon>Chordata</taxon>
        <taxon>Craniata</taxon>
        <taxon>Vertebrata</taxon>
        <taxon>Euteleostomi</taxon>
        <taxon>Actinopterygii</taxon>
        <taxon>Neopterygii</taxon>
        <taxon>Teleostei</taxon>
        <taxon>Neoteleostei</taxon>
        <taxon>Acanthomorphata</taxon>
        <taxon>Ovalentaria</taxon>
        <taxon>Atherinomorphae</taxon>
        <taxon>Cyprinodontiformes</taxon>
        <taxon>Nothobranchiidae</taxon>
        <taxon>Nothobranchius</taxon>
    </lineage>
</organism>
<evidence type="ECO:0000256" key="1">
    <source>
        <dbReference type="ARBA" id="ARBA00004123"/>
    </source>
</evidence>
<keyword evidence="7" id="KW-0227">DNA damage</keyword>
<dbReference type="FunFam" id="1.20.5.390:FF:000002">
    <property type="entry name" value="NF-kappa-B essential modulator isoform X1"/>
    <property type="match status" value="1"/>
</dbReference>
<dbReference type="FunFam" id="1.20.5.990:FF:000003">
    <property type="entry name" value="NF-kappa-B essential modulator isoform X1"/>
    <property type="match status" value="1"/>
</dbReference>
<keyword evidence="14" id="KW-0804">Transcription</keyword>
<dbReference type="Pfam" id="PF11577">
    <property type="entry name" value="NEMO"/>
    <property type="match status" value="1"/>
</dbReference>
<dbReference type="PROSITE" id="PS51801">
    <property type="entry name" value="ZF_CCHC_NOA"/>
    <property type="match status" value="1"/>
</dbReference>
<evidence type="ECO:0000256" key="14">
    <source>
        <dbReference type="ARBA" id="ARBA00023163"/>
    </source>
</evidence>
<keyword evidence="13" id="KW-1015">Disulfide bond</keyword>
<evidence type="ECO:0000256" key="6">
    <source>
        <dbReference type="ARBA" id="ARBA00022723"/>
    </source>
</evidence>
<evidence type="ECO:0000256" key="4">
    <source>
        <dbReference type="ARBA" id="ARBA00022499"/>
    </source>
</evidence>
<dbReference type="PANTHER" id="PTHR31553">
    <property type="entry name" value="NF-KAPPA-B ESSENTIAL MODULATOR"/>
    <property type="match status" value="1"/>
</dbReference>
<keyword evidence="15" id="KW-0539">Nucleus</keyword>
<evidence type="ECO:0000256" key="17">
    <source>
        <dbReference type="ARBA" id="ARBA00041525"/>
    </source>
</evidence>
<name>A0A1A8KRR4_NOTKU</name>
<dbReference type="AlphaFoldDB" id="A0A1A8KRR4"/>
<feature type="compositionally biased region" description="Low complexity" evidence="22">
    <location>
        <begin position="100"/>
        <end position="116"/>
    </location>
</feature>
<dbReference type="InterPro" id="IPR034735">
    <property type="entry name" value="NEMO_ZF"/>
</dbReference>
<feature type="region of interest" description="Disordered" evidence="22">
    <location>
        <begin position="99"/>
        <end position="195"/>
    </location>
</feature>
<dbReference type="GO" id="GO:0008270">
    <property type="term" value="F:zinc ion binding"/>
    <property type="evidence" value="ECO:0007669"/>
    <property type="project" value="UniProtKB-KW"/>
</dbReference>
<evidence type="ECO:0000256" key="3">
    <source>
        <dbReference type="ARBA" id="ARBA00022490"/>
    </source>
</evidence>
<proteinExistence type="predicted"/>
<protein>
    <recommendedName>
        <fullName evidence="16">NF-kappa-B essential modulator</fullName>
    </recommendedName>
    <alternativeName>
        <fullName evidence="18">IkB kinase-associated protein 1</fullName>
    </alternativeName>
    <alternativeName>
        <fullName evidence="19">Inhibitor of nuclear factor kappa-B kinase subunit gamma</fullName>
    </alternativeName>
    <alternativeName>
        <fullName evidence="17">NF-kappa-B essential modifier</fullName>
    </alternativeName>
</protein>
<keyword evidence="6" id="KW-0479">Metal-binding</keyword>
<dbReference type="EMBL" id="HAEE01014868">
    <property type="protein sequence ID" value="SBR34918.1"/>
    <property type="molecule type" value="Transcribed_RNA"/>
</dbReference>
<keyword evidence="3" id="KW-0963">Cytoplasm</keyword>
<dbReference type="GO" id="GO:0016301">
    <property type="term" value="F:kinase activity"/>
    <property type="evidence" value="ECO:0007669"/>
    <property type="project" value="UniProtKB-KW"/>
</dbReference>
<evidence type="ECO:0000256" key="5">
    <source>
        <dbReference type="ARBA" id="ARBA00022553"/>
    </source>
</evidence>
<feature type="coiled-coil region" evidence="21">
    <location>
        <begin position="275"/>
        <end position="351"/>
    </location>
</feature>
<keyword evidence="5" id="KW-0597">Phosphoprotein</keyword>
<dbReference type="Pfam" id="PF18414">
    <property type="entry name" value="zf_C2H2_10"/>
    <property type="match status" value="1"/>
</dbReference>
<evidence type="ECO:0000256" key="11">
    <source>
        <dbReference type="ARBA" id="ARBA00023015"/>
    </source>
</evidence>
<keyword evidence="24" id="KW-0418">Kinase</keyword>
<dbReference type="GO" id="GO:0006974">
    <property type="term" value="P:DNA damage response"/>
    <property type="evidence" value="ECO:0007669"/>
    <property type="project" value="UniProtKB-KW"/>
</dbReference>
<keyword evidence="11" id="KW-0805">Transcription regulation</keyword>
<feature type="domain" description="CCHC NOA-type" evidence="23">
    <location>
        <begin position="547"/>
        <end position="577"/>
    </location>
</feature>
<evidence type="ECO:0000256" key="15">
    <source>
        <dbReference type="ARBA" id="ARBA00023242"/>
    </source>
</evidence>
<keyword evidence="4" id="KW-1017">Isopeptide bond</keyword>
<dbReference type="InterPro" id="IPR032419">
    <property type="entry name" value="CC2-LZ_dom"/>
</dbReference>
<evidence type="ECO:0000313" key="24">
    <source>
        <dbReference type="EMBL" id="SBR34918.1"/>
    </source>
</evidence>
<reference evidence="24" key="1">
    <citation type="submission" date="2016-05" db="EMBL/GenBank/DDBJ databases">
        <authorList>
            <person name="Lavstsen T."/>
            <person name="Jespersen J.S."/>
        </authorList>
    </citation>
    <scope>NUCLEOTIDE SEQUENCE</scope>
    <source>
        <tissue evidence="24">Brain</tissue>
    </source>
</reference>
<evidence type="ECO:0000256" key="2">
    <source>
        <dbReference type="ARBA" id="ARBA00004496"/>
    </source>
</evidence>
<keyword evidence="10" id="KW-0832">Ubl conjugation</keyword>
<evidence type="ECO:0000256" key="16">
    <source>
        <dbReference type="ARBA" id="ARBA00040893"/>
    </source>
</evidence>
<evidence type="ECO:0000256" key="8">
    <source>
        <dbReference type="ARBA" id="ARBA00022771"/>
    </source>
</evidence>
<dbReference type="Pfam" id="PF16516">
    <property type="entry name" value="CC2-LZ"/>
    <property type="match status" value="1"/>
</dbReference>
<sequence length="577" mass="66330">MVQPQPDGPMQWDMSGEDCGGVLRVPPEFAGNEVVTRLLCDNQQLREALRRSNQALRQRCEEMEGWQRKTREEREFLSLRFQEARALVERLAQENHSLQSMMNGPGSSSNLSGSSSQTEDLQGRPSRNGPVDGPQTLDQWERKRVDESEQQTQTTPLRSLPVEGANEFLQLLKSHKEKTEEGTRELKRKTEELERRNEELMKKMGEGEEDKEQMRRCIDHLRSKLLQAQASGGAEETVLLRSEAQHSSDWYRELEEKLDYLQKSSAQRDRTEALLKQKDKDCAQLSKDCETLKVQVTSLLGELNERQSCLEKSDHERKILEEKLVSKVKSLQAAERELEQLKKQHHVAKDKLLLQVQSLEQALKTERHVVTEERKKLTQLQHAYTCLFRDYDAKLKNEEGDLSSRLEEAERALALKQDTIDKLKEEVEQQKGSLETVPVLTAQAEIYKADFLAEREAREKLNQKKEELQEQLTQSLAENDRLKQEALSRERMEQMKLRHMKDFQPRPLHIPPPQGVFPGGAFNTVPAAPSFRNQALVPVSDQGAAGNEELPDLCCPKCHYLAPDMDTLQIHVMDCIQ</sequence>
<evidence type="ECO:0000256" key="20">
    <source>
        <dbReference type="PROSITE-ProRule" id="PRU01142"/>
    </source>
</evidence>
<gene>
    <name evidence="24" type="primary">IKBKG</name>
</gene>
<keyword evidence="9" id="KW-0862">Zinc</keyword>
<keyword evidence="12 21" id="KW-0175">Coiled coil</keyword>
<dbReference type="CDD" id="cd09803">
    <property type="entry name" value="UBAN"/>
    <property type="match status" value="1"/>
</dbReference>
<dbReference type="FunFam" id="1.20.5.390:FF:000008">
    <property type="entry name" value="Inhibitor of kappa light polypeptide gene enhancer in B-cells, kinase gamma"/>
    <property type="match status" value="1"/>
</dbReference>
<evidence type="ECO:0000256" key="10">
    <source>
        <dbReference type="ARBA" id="ARBA00022843"/>
    </source>
</evidence>
<keyword evidence="8 20" id="KW-0863">Zinc-finger</keyword>
<dbReference type="GO" id="GO:0008385">
    <property type="term" value="C:IkappaB kinase complex"/>
    <property type="evidence" value="ECO:0007669"/>
    <property type="project" value="TreeGrafter"/>
</dbReference>
<dbReference type="PANTHER" id="PTHR31553:SF3">
    <property type="entry name" value="NF-KAPPA-B ESSENTIAL MODULATOR"/>
    <property type="match status" value="1"/>
</dbReference>
<keyword evidence="24" id="KW-0808">Transferase</keyword>
<evidence type="ECO:0000256" key="21">
    <source>
        <dbReference type="SAM" id="Coils"/>
    </source>
</evidence>
<dbReference type="GO" id="GO:0070530">
    <property type="term" value="F:K63-linked polyubiquitin modification-dependent protein binding"/>
    <property type="evidence" value="ECO:0007669"/>
    <property type="project" value="InterPro"/>
</dbReference>
<evidence type="ECO:0000256" key="22">
    <source>
        <dbReference type="SAM" id="MobiDB-lite"/>
    </source>
</evidence>
<evidence type="ECO:0000256" key="9">
    <source>
        <dbReference type="ARBA" id="ARBA00022833"/>
    </source>
</evidence>
<feature type="coiled-coil region" evidence="21">
    <location>
        <begin position="392"/>
        <end position="485"/>
    </location>
</feature>
<comment type="subcellular location">
    <subcellularLocation>
        <location evidence="2">Cytoplasm</location>
    </subcellularLocation>
    <subcellularLocation>
        <location evidence="1">Nucleus</location>
    </subcellularLocation>
</comment>
<dbReference type="GO" id="GO:0043123">
    <property type="term" value="P:positive regulation of canonical NF-kappaB signal transduction"/>
    <property type="evidence" value="ECO:0007669"/>
    <property type="project" value="TreeGrafter"/>
</dbReference>
<dbReference type="Gene3D" id="1.20.5.990">
    <property type="entry name" value="Nemo cc2-lz domain - 1d5 darpin complex"/>
    <property type="match status" value="1"/>
</dbReference>
<evidence type="ECO:0000256" key="18">
    <source>
        <dbReference type="ARBA" id="ARBA00041660"/>
    </source>
</evidence>
<evidence type="ECO:0000256" key="13">
    <source>
        <dbReference type="ARBA" id="ARBA00023157"/>
    </source>
</evidence>
<reference evidence="24" key="2">
    <citation type="submission" date="2016-06" db="EMBL/GenBank/DDBJ databases">
        <title>The genome of a short-lived fish provides insights into sex chromosome evolution and the genetic control of aging.</title>
        <authorList>
            <person name="Reichwald K."/>
            <person name="Felder M."/>
            <person name="Petzold A."/>
            <person name="Koch P."/>
            <person name="Groth M."/>
            <person name="Platzer M."/>
        </authorList>
    </citation>
    <scope>NUCLEOTIDE SEQUENCE</scope>
    <source>
        <tissue evidence="24">Brain</tissue>
    </source>
</reference>
<dbReference type="InterPro" id="IPR021063">
    <property type="entry name" value="NEMO_N"/>
</dbReference>
<evidence type="ECO:0000256" key="7">
    <source>
        <dbReference type="ARBA" id="ARBA00022763"/>
    </source>
</evidence>
<feature type="compositionally biased region" description="Basic and acidic residues" evidence="22">
    <location>
        <begin position="177"/>
        <end position="195"/>
    </location>
</feature>
<accession>A0A1A8KRR4</accession>
<evidence type="ECO:0000256" key="19">
    <source>
        <dbReference type="ARBA" id="ARBA00043239"/>
    </source>
</evidence>
<dbReference type="GO" id="GO:0005634">
    <property type="term" value="C:nucleus"/>
    <property type="evidence" value="ECO:0007669"/>
    <property type="project" value="UniProtKB-SubCell"/>
</dbReference>
<dbReference type="InterPro" id="IPR051301">
    <property type="entry name" value="Optineurin/NFkB_EssMod"/>
</dbReference>